<dbReference type="AlphaFoldDB" id="A0A485LDL2"/>
<dbReference type="GO" id="GO:0005739">
    <property type="term" value="C:mitochondrion"/>
    <property type="evidence" value="ECO:0007669"/>
    <property type="project" value="GOC"/>
</dbReference>
<reference evidence="4 5" key="1">
    <citation type="submission" date="2019-03" db="EMBL/GenBank/DDBJ databases">
        <authorList>
            <person name="Gaulin E."/>
            <person name="Dumas B."/>
        </authorList>
    </citation>
    <scope>NUCLEOTIDE SEQUENCE [LARGE SCALE GENOMIC DNA]</scope>
    <source>
        <strain evidence="4">CBS 568.67</strain>
    </source>
</reference>
<dbReference type="EMBL" id="VJMH01006715">
    <property type="protein sequence ID" value="KAF0688566.1"/>
    <property type="molecule type" value="Genomic_DNA"/>
</dbReference>
<proteinExistence type="predicted"/>
<evidence type="ECO:0000313" key="4">
    <source>
        <dbReference type="EMBL" id="VFT96509.1"/>
    </source>
</evidence>
<dbReference type="InterPro" id="IPR052243">
    <property type="entry name" value="Mito_inner_membrane_organizer"/>
</dbReference>
<evidence type="ECO:0000256" key="1">
    <source>
        <dbReference type="ARBA" id="ARBA00023186"/>
    </source>
</evidence>
<dbReference type="Pfam" id="PF00226">
    <property type="entry name" value="DnaJ"/>
    <property type="match status" value="1"/>
</dbReference>
<organism evidence="4 5">
    <name type="scientific">Aphanomyces stellatus</name>
    <dbReference type="NCBI Taxonomy" id="120398"/>
    <lineage>
        <taxon>Eukaryota</taxon>
        <taxon>Sar</taxon>
        <taxon>Stramenopiles</taxon>
        <taxon>Oomycota</taxon>
        <taxon>Saprolegniomycetes</taxon>
        <taxon>Saprolegniales</taxon>
        <taxon>Verrucalvaceae</taxon>
        <taxon>Aphanomyces</taxon>
    </lineage>
</organism>
<evidence type="ECO:0000259" key="2">
    <source>
        <dbReference type="PROSITE" id="PS50076"/>
    </source>
</evidence>
<dbReference type="OrthoDB" id="18010at2759"/>
<dbReference type="PROSITE" id="PS50076">
    <property type="entry name" value="DNAJ_2"/>
    <property type="match status" value="1"/>
</dbReference>
<dbReference type="PRINTS" id="PR00625">
    <property type="entry name" value="JDOMAIN"/>
</dbReference>
<dbReference type="EMBL" id="CAADRA010006738">
    <property type="protein sequence ID" value="VFT96509.1"/>
    <property type="molecule type" value="Genomic_DNA"/>
</dbReference>
<protein>
    <submittedName>
        <fullName evidence="4">Aste57867_19811 protein</fullName>
    </submittedName>
</protein>
<dbReference type="PANTHER" id="PTHR44157:SF1">
    <property type="entry name" value="DNAJ HOMOLOG SUBFAMILY C MEMBER 11"/>
    <property type="match status" value="1"/>
</dbReference>
<sequence length="574" mass="63539">MADPAPIWFTEAPETDYYAALNVHRDATVDEIRRAFFALSREFHPDKTKHTDDANQQYPRLDRAYKVLSSRPLRLAYDQYGERGVLALEEDKSADWTVATYTPQDEYVQERLRLLLRRWYEKQVEAQFPSHTDCEVHVDASDFVLHPVYSLRQLFNKQFRMVSISQMVMRQSTTMHVSRNTTLVVGGYLYDKHGLGVGALTCGVNYVTADPAALRIHLNSEVGWTPKLSVHLEQPMSTVTSCFLMPELTADGLDVTVGVHHVMKLLPHLPLQGSMMLSAANGLSSSLVFQNESWQARTSVAIRDNGPQLGASLRKQVTTDTSAKASVDVGMSGTALTLGASGKVSRRSRLSMGLRFAFQGISVRLGFARGNVRFVIPVAVAPLSAANAWNTFFAATTPFLVAALVRQVVKPAQKRKQQTALQSAHAKRVSYLLEARRCALSQQTLMEKQANKPAKESDVPVVTIVVARYGQHPSTAQDGLSIEDLNVDVTIPLRFFLQDGRLQLPGTSKAGLLGFYNPCVGLYDPADATHPNQPQLYIRYAYDGHVYEATFADLQAVTLPSVHAQCMGTVGEII</sequence>
<dbReference type="Gene3D" id="1.10.287.110">
    <property type="entry name" value="DnaJ domain"/>
    <property type="match status" value="1"/>
</dbReference>
<dbReference type="CDD" id="cd06257">
    <property type="entry name" value="DnaJ"/>
    <property type="match status" value="1"/>
</dbReference>
<dbReference type="InterPro" id="IPR024586">
    <property type="entry name" value="DnaJ-like_C11_C"/>
</dbReference>
<keyword evidence="1" id="KW-0143">Chaperone</keyword>
<gene>
    <name evidence="4" type="primary">Aste57867_19811</name>
    <name evidence="3" type="ORF">As57867_019746</name>
    <name evidence="4" type="ORF">ASTE57867_19811</name>
</gene>
<dbReference type="Pfam" id="PF22774">
    <property type="entry name" value="DNAJC11_beta-barrel"/>
    <property type="match status" value="1"/>
</dbReference>
<feature type="domain" description="J" evidence="2">
    <location>
        <begin position="16"/>
        <end position="81"/>
    </location>
</feature>
<dbReference type="InterPro" id="IPR001623">
    <property type="entry name" value="DnaJ_domain"/>
</dbReference>
<dbReference type="Proteomes" id="UP000332933">
    <property type="component" value="Unassembled WGS sequence"/>
</dbReference>
<keyword evidence="5" id="KW-1185">Reference proteome</keyword>
<reference evidence="3" key="2">
    <citation type="submission" date="2019-06" db="EMBL/GenBank/DDBJ databases">
        <title>Genomics analysis of Aphanomyces spp. identifies a new class of oomycete effector associated with host adaptation.</title>
        <authorList>
            <person name="Gaulin E."/>
        </authorList>
    </citation>
    <scope>NUCLEOTIDE SEQUENCE</scope>
    <source>
        <strain evidence="3">CBS 578.67</strain>
    </source>
</reference>
<dbReference type="InterPro" id="IPR055225">
    <property type="entry name" value="DNAJC11-like_beta-barrel"/>
</dbReference>
<name>A0A485LDL2_9STRA</name>
<dbReference type="PANTHER" id="PTHR44157">
    <property type="entry name" value="DNAJ HOMOLOG SUBFAMILY C MEMBER 11"/>
    <property type="match status" value="1"/>
</dbReference>
<accession>A0A485LDL2</accession>
<dbReference type="SMART" id="SM00271">
    <property type="entry name" value="DnaJ"/>
    <property type="match status" value="1"/>
</dbReference>
<dbReference type="GO" id="GO:0042407">
    <property type="term" value="P:cristae formation"/>
    <property type="evidence" value="ECO:0007669"/>
    <property type="project" value="TreeGrafter"/>
</dbReference>
<evidence type="ECO:0000313" key="5">
    <source>
        <dbReference type="Proteomes" id="UP000332933"/>
    </source>
</evidence>
<evidence type="ECO:0000313" key="3">
    <source>
        <dbReference type="EMBL" id="KAF0688566.1"/>
    </source>
</evidence>
<dbReference type="Pfam" id="PF11875">
    <property type="entry name" value="DnaJ-like_C11_C"/>
    <property type="match status" value="1"/>
</dbReference>
<dbReference type="SUPFAM" id="SSF46565">
    <property type="entry name" value="Chaperone J-domain"/>
    <property type="match status" value="1"/>
</dbReference>
<dbReference type="InterPro" id="IPR036869">
    <property type="entry name" value="J_dom_sf"/>
</dbReference>